<dbReference type="Gene3D" id="2.60.40.10">
    <property type="entry name" value="Immunoglobulins"/>
    <property type="match status" value="1"/>
</dbReference>
<dbReference type="InterPro" id="IPR013783">
    <property type="entry name" value="Ig-like_fold"/>
</dbReference>
<keyword evidence="8" id="KW-1185">Reference proteome</keyword>
<evidence type="ECO:0000256" key="2">
    <source>
        <dbReference type="ARBA" id="ARBA00022801"/>
    </source>
</evidence>
<dbReference type="InterPro" id="IPR006046">
    <property type="entry name" value="Alpha_amylase"/>
</dbReference>
<dbReference type="InterPro" id="IPR004185">
    <property type="entry name" value="Glyco_hydro_13_lg-like_dom"/>
</dbReference>
<organism evidence="7 8">
    <name type="scientific">Sporolactobacillus mangiferae</name>
    <dbReference type="NCBI Taxonomy" id="2940498"/>
    <lineage>
        <taxon>Bacteria</taxon>
        <taxon>Bacillati</taxon>
        <taxon>Bacillota</taxon>
        <taxon>Bacilli</taxon>
        <taxon>Bacillales</taxon>
        <taxon>Sporolactobacillaceae</taxon>
        <taxon>Sporolactobacillus</taxon>
    </lineage>
</organism>
<dbReference type="Gene3D" id="3.90.400.10">
    <property type="entry name" value="Oligo-1,6-glucosidase, Domain 2"/>
    <property type="match status" value="1"/>
</dbReference>
<comment type="catalytic activity">
    <reaction evidence="5">
        <text>Endohydrolysis of (1-&gt;4)-alpha-D-glucosidic linkages in polysaccharides containing three or more (1-&gt;4)-alpha-linked D-glucose units.</text>
        <dbReference type="EC" id="3.2.1.1"/>
    </reaction>
</comment>
<dbReference type="SUPFAM" id="SSF51445">
    <property type="entry name" value="(Trans)glycosidases"/>
    <property type="match status" value="1"/>
</dbReference>
<keyword evidence="3 5" id="KW-0326">Glycosidase</keyword>
<sequence>MEKSAIYHQPCSSYAYPYDKETMHIKVRSKKDDIQSVVFIYGDPYENIKVDGEYQWVSHRAEMKKSATTNFHDYWFIAIKPEYRRLQYAFVLTDSNGESVFYGDRDFLPNDQVTFSVPDNFFKFPYIHEIDLFKTPEWVKSTVWYQIFPERFDNGDPDRSPENVLPWGSKDPDRDDFFGGDIQGIINRLDYLKDLGISGIYLNPIFKSPTNHKYDTLDYYTIDPHFGDKETFRTLVQEAHKRGIRIMLDAVFNHIGSKSKQWQDVIENEQKSVYKDWFHIHSFPVRDGENGNFDGKPSLSFDAFGFTTTMPKLNTANSEVQNYLLDIATYWIREFDIDGWRLDVANEVDHAFWKKFHQAVLKEKEDLYIVGEIWHNAWNWLQGDEFHSVMNYPLTKSIINFFIEDKIDSSQLISSLNGHFMKYSRNVNEAAFNLLDSHDTARILTLAKGDAQKVKQALAFLFAQTGSPCIYYGTEVGLDGGNDPLCRKCMIWDEEKQDLDMLQFTKKLIKLRNDYHSILSQGSLDWLETNDSSKKVLHFSRELGNQSLIFIFNHGDKEASVSLKEDHSYTDIWNSKEIETKKIDVPAQGFTVLKTKS</sequence>
<evidence type="ECO:0000256" key="4">
    <source>
        <dbReference type="RuleBase" id="RU003615"/>
    </source>
</evidence>
<name>A0ABT0MDE2_9BACL</name>
<dbReference type="PANTHER" id="PTHR10357">
    <property type="entry name" value="ALPHA-AMYLASE FAMILY MEMBER"/>
    <property type="match status" value="1"/>
</dbReference>
<evidence type="ECO:0000256" key="1">
    <source>
        <dbReference type="ARBA" id="ARBA00008061"/>
    </source>
</evidence>
<dbReference type="InterPro" id="IPR017853">
    <property type="entry name" value="GH"/>
</dbReference>
<evidence type="ECO:0000313" key="8">
    <source>
        <dbReference type="Proteomes" id="UP001203004"/>
    </source>
</evidence>
<dbReference type="SMART" id="SM00642">
    <property type="entry name" value="Aamy"/>
    <property type="match status" value="1"/>
</dbReference>
<dbReference type="InterPro" id="IPR045857">
    <property type="entry name" value="O16G_dom_2"/>
</dbReference>
<evidence type="ECO:0000256" key="3">
    <source>
        <dbReference type="ARBA" id="ARBA00023295"/>
    </source>
</evidence>
<dbReference type="CDD" id="cd02857">
    <property type="entry name" value="E_set_CDase_PDE_N"/>
    <property type="match status" value="1"/>
</dbReference>
<dbReference type="PRINTS" id="PR00110">
    <property type="entry name" value="ALPHAAMYLASE"/>
</dbReference>
<dbReference type="Pfam" id="PF00128">
    <property type="entry name" value="Alpha-amylase"/>
    <property type="match status" value="1"/>
</dbReference>
<dbReference type="SUPFAM" id="SSF51011">
    <property type="entry name" value="Glycosyl hydrolase domain"/>
    <property type="match status" value="1"/>
</dbReference>
<protein>
    <recommendedName>
        <fullName evidence="5">Alpha-amylase</fullName>
        <ecNumber evidence="5">3.2.1.1</ecNumber>
    </recommendedName>
</protein>
<comment type="similarity">
    <text evidence="1 4">Belongs to the glycosyl hydrolase 13 family.</text>
</comment>
<keyword evidence="5" id="KW-0119">Carbohydrate metabolism</keyword>
<dbReference type="PANTHER" id="PTHR10357:SF210">
    <property type="entry name" value="MALTODEXTRIN GLUCOSIDASE"/>
    <property type="match status" value="1"/>
</dbReference>
<dbReference type="RefSeq" id="WP_249103655.1">
    <property type="nucleotide sequence ID" value="NZ_JAMAST010000025.1"/>
</dbReference>
<feature type="domain" description="Glycosyl hydrolase family 13 catalytic" evidence="6">
    <location>
        <begin position="146"/>
        <end position="512"/>
    </location>
</feature>
<gene>
    <name evidence="7" type="ORF">M3N64_13225</name>
</gene>
<dbReference type="Pfam" id="PF02806">
    <property type="entry name" value="Alpha-amylase_C"/>
    <property type="match status" value="1"/>
</dbReference>
<evidence type="ECO:0000313" key="7">
    <source>
        <dbReference type="EMBL" id="MCL1632883.1"/>
    </source>
</evidence>
<dbReference type="InterPro" id="IPR013780">
    <property type="entry name" value="Glyco_hydro_b"/>
</dbReference>
<dbReference type="Pfam" id="PF02903">
    <property type="entry name" value="Alpha-amylase_N"/>
    <property type="match status" value="1"/>
</dbReference>
<reference evidence="7 8" key="1">
    <citation type="submission" date="2022-05" db="EMBL/GenBank/DDBJ databases">
        <title>Sporolactobacillus sp nov CPB3-1, isolated from tree bark (Mangifera indica L.).</title>
        <authorList>
            <person name="Phuengjayaem S."/>
            <person name="Tanasupawat S."/>
        </authorList>
    </citation>
    <scope>NUCLEOTIDE SEQUENCE [LARGE SCALE GENOMIC DNA]</scope>
    <source>
        <strain evidence="7 8">CPB3-1</strain>
    </source>
</reference>
<dbReference type="Proteomes" id="UP001203004">
    <property type="component" value="Unassembled WGS sequence"/>
</dbReference>
<dbReference type="EMBL" id="JAMAST010000025">
    <property type="protein sequence ID" value="MCL1632883.1"/>
    <property type="molecule type" value="Genomic_DNA"/>
</dbReference>
<dbReference type="CDD" id="cd11338">
    <property type="entry name" value="AmyAc_CMD"/>
    <property type="match status" value="1"/>
</dbReference>
<dbReference type="InterPro" id="IPR006047">
    <property type="entry name" value="GH13_cat_dom"/>
</dbReference>
<keyword evidence="2 5" id="KW-0378">Hydrolase</keyword>
<proteinExistence type="inferred from homology"/>
<evidence type="ECO:0000259" key="6">
    <source>
        <dbReference type="SMART" id="SM00642"/>
    </source>
</evidence>
<dbReference type="EC" id="3.2.1.1" evidence="5"/>
<dbReference type="InterPro" id="IPR006048">
    <property type="entry name" value="A-amylase/branching_C"/>
</dbReference>
<dbReference type="Gene3D" id="3.20.20.80">
    <property type="entry name" value="Glycosidases"/>
    <property type="match status" value="1"/>
</dbReference>
<comment type="caution">
    <text evidence="7">The sequence shown here is derived from an EMBL/GenBank/DDBJ whole genome shotgun (WGS) entry which is preliminary data.</text>
</comment>
<evidence type="ECO:0000256" key="5">
    <source>
        <dbReference type="RuleBase" id="RU361134"/>
    </source>
</evidence>
<dbReference type="Gene3D" id="2.60.40.1180">
    <property type="entry name" value="Golgi alpha-mannosidase II"/>
    <property type="match status" value="1"/>
</dbReference>
<accession>A0ABT0MDE2</accession>